<evidence type="ECO:0000256" key="1">
    <source>
        <dbReference type="ARBA" id="ARBA00009013"/>
    </source>
</evidence>
<dbReference type="Proteomes" id="UP001600165">
    <property type="component" value="Unassembled WGS sequence"/>
</dbReference>
<dbReference type="InterPro" id="IPR002645">
    <property type="entry name" value="STAS_dom"/>
</dbReference>
<dbReference type="Gene3D" id="3.30.750.24">
    <property type="entry name" value="STAS domain"/>
    <property type="match status" value="1"/>
</dbReference>
<sequence length="126" mass="13294">MFDFSKIVAKLGGEMTKNIKSPDLSMVVVQPSGVLNAANAAAFQDQLVKALSTSATGLIVDMSSVDFLDSAGLAALVVALRTARRNGKQLSLCAVPPSIKIVFELTQLDRAFEVLETRPAQMAIAA</sequence>
<reference evidence="4 5" key="1">
    <citation type="submission" date="2024-10" db="EMBL/GenBank/DDBJ databases">
        <authorList>
            <person name="Ratan Roy A."/>
            <person name="Morales Sandoval P.H."/>
            <person name="De Los Santos Villalobos S."/>
            <person name="Chakraborty S."/>
            <person name="Mukherjee J."/>
        </authorList>
    </citation>
    <scope>NUCLEOTIDE SEQUENCE [LARGE SCALE GENOMIC DNA]</scope>
    <source>
        <strain evidence="4 5">S1</strain>
    </source>
</reference>
<accession>A0ABW6IHQ7</accession>
<dbReference type="InterPro" id="IPR036513">
    <property type="entry name" value="STAS_dom_sf"/>
</dbReference>
<keyword evidence="5" id="KW-1185">Reference proteome</keyword>
<proteinExistence type="inferred from homology"/>
<name>A0ABW6IHQ7_9CYAN</name>
<dbReference type="CDD" id="cd07043">
    <property type="entry name" value="STAS_anti-anti-sigma_factors"/>
    <property type="match status" value="1"/>
</dbReference>
<dbReference type="EMBL" id="JBHZOL010000091">
    <property type="protein sequence ID" value="MFE4107749.1"/>
    <property type="molecule type" value="Genomic_DNA"/>
</dbReference>
<comment type="caution">
    <text evidence="4">The sequence shown here is derived from an EMBL/GenBank/DDBJ whole genome shotgun (WGS) entry which is preliminary data.</text>
</comment>
<dbReference type="PROSITE" id="PS50801">
    <property type="entry name" value="STAS"/>
    <property type="match status" value="1"/>
</dbReference>
<dbReference type="InterPro" id="IPR003658">
    <property type="entry name" value="Anti-sigma_ant"/>
</dbReference>
<feature type="domain" description="STAS" evidence="3">
    <location>
        <begin position="25"/>
        <end position="126"/>
    </location>
</feature>
<dbReference type="Pfam" id="PF01740">
    <property type="entry name" value="STAS"/>
    <property type="match status" value="1"/>
</dbReference>
<comment type="similarity">
    <text evidence="1 2">Belongs to the anti-sigma-factor antagonist family.</text>
</comment>
<dbReference type="PANTHER" id="PTHR33495:SF2">
    <property type="entry name" value="ANTI-SIGMA FACTOR ANTAGONIST TM_1081-RELATED"/>
    <property type="match status" value="1"/>
</dbReference>
<evidence type="ECO:0000256" key="2">
    <source>
        <dbReference type="RuleBase" id="RU003749"/>
    </source>
</evidence>
<dbReference type="PANTHER" id="PTHR33495">
    <property type="entry name" value="ANTI-SIGMA FACTOR ANTAGONIST TM_1081-RELATED-RELATED"/>
    <property type="match status" value="1"/>
</dbReference>
<dbReference type="NCBIfam" id="TIGR00377">
    <property type="entry name" value="ant_ant_sig"/>
    <property type="match status" value="1"/>
</dbReference>
<evidence type="ECO:0000313" key="4">
    <source>
        <dbReference type="EMBL" id="MFE4107749.1"/>
    </source>
</evidence>
<dbReference type="SUPFAM" id="SSF52091">
    <property type="entry name" value="SpoIIaa-like"/>
    <property type="match status" value="1"/>
</dbReference>
<evidence type="ECO:0000259" key="3">
    <source>
        <dbReference type="PROSITE" id="PS50801"/>
    </source>
</evidence>
<protein>
    <recommendedName>
        <fullName evidence="2">Anti-sigma factor antagonist</fullName>
    </recommendedName>
</protein>
<organism evidence="4 5">
    <name type="scientific">Almyronema epifaneia S1</name>
    <dbReference type="NCBI Taxonomy" id="2991925"/>
    <lineage>
        <taxon>Bacteria</taxon>
        <taxon>Bacillati</taxon>
        <taxon>Cyanobacteriota</taxon>
        <taxon>Cyanophyceae</taxon>
        <taxon>Nodosilineales</taxon>
        <taxon>Nodosilineaceae</taxon>
        <taxon>Almyronema</taxon>
        <taxon>Almyronema epifaneia</taxon>
    </lineage>
</organism>
<gene>
    <name evidence="4" type="ORF">ACFVKH_15785</name>
</gene>
<evidence type="ECO:0000313" key="5">
    <source>
        <dbReference type="Proteomes" id="UP001600165"/>
    </source>
</evidence>